<accession>A0A8S3VDK3</accession>
<evidence type="ECO:0000313" key="1">
    <source>
        <dbReference type="EMBL" id="CAG2253176.1"/>
    </source>
</evidence>
<reference evidence="1" key="1">
    <citation type="submission" date="2021-03" db="EMBL/GenBank/DDBJ databases">
        <authorList>
            <person name="Bekaert M."/>
        </authorList>
    </citation>
    <scope>NUCLEOTIDE SEQUENCE</scope>
</reference>
<dbReference type="Proteomes" id="UP000683360">
    <property type="component" value="Unassembled WGS sequence"/>
</dbReference>
<proteinExistence type="predicted"/>
<gene>
    <name evidence="1" type="ORF">MEDL_64729</name>
</gene>
<keyword evidence="2" id="KW-1185">Reference proteome</keyword>
<dbReference type="InterPro" id="IPR021109">
    <property type="entry name" value="Peptidase_aspartic_dom_sf"/>
</dbReference>
<dbReference type="OrthoDB" id="6435686at2759"/>
<comment type="caution">
    <text evidence="1">The sequence shown here is derived from an EMBL/GenBank/DDBJ whole genome shotgun (WGS) entry which is preliminary data.</text>
</comment>
<protein>
    <submittedName>
        <fullName evidence="1">Uncharacterized protein</fullName>
    </submittedName>
</protein>
<dbReference type="SUPFAM" id="SSF50630">
    <property type="entry name" value="Acid proteases"/>
    <property type="match status" value="1"/>
</dbReference>
<organism evidence="1 2">
    <name type="scientific">Mytilus edulis</name>
    <name type="common">Blue mussel</name>
    <dbReference type="NCBI Taxonomy" id="6550"/>
    <lineage>
        <taxon>Eukaryota</taxon>
        <taxon>Metazoa</taxon>
        <taxon>Spiralia</taxon>
        <taxon>Lophotrochozoa</taxon>
        <taxon>Mollusca</taxon>
        <taxon>Bivalvia</taxon>
        <taxon>Autobranchia</taxon>
        <taxon>Pteriomorphia</taxon>
        <taxon>Mytilida</taxon>
        <taxon>Mytiloidea</taxon>
        <taxon>Mytilidae</taxon>
        <taxon>Mytilinae</taxon>
        <taxon>Mytilus</taxon>
    </lineage>
</organism>
<name>A0A8S3VDK3_MYTED</name>
<dbReference type="EMBL" id="CAJPWZ010003143">
    <property type="protein sequence ID" value="CAG2253176.1"/>
    <property type="molecule type" value="Genomic_DNA"/>
</dbReference>
<dbReference type="AlphaFoldDB" id="A0A8S3VDK3"/>
<sequence>MEIDLDHLLDQDLTPEYHITPKRLSDGAFVYLREEHIDNELLSDNIGQNNVPMLTKIPGKVGMMVDGQIEGSSITCKIDTVARYTFITKDSYRNILPDSRPMLGPLDTRFITTIGDDLKVLRTAVMTLSCDEFCVQFPIIVSGVINHLLGESIIQSIRCQRDWDSLFLEI</sequence>
<evidence type="ECO:0000313" key="2">
    <source>
        <dbReference type="Proteomes" id="UP000683360"/>
    </source>
</evidence>